<evidence type="ECO:0000313" key="3">
    <source>
        <dbReference type="Proteomes" id="UP000799770"/>
    </source>
</evidence>
<evidence type="ECO:0008006" key="4">
    <source>
        <dbReference type="Google" id="ProtNLM"/>
    </source>
</evidence>
<dbReference type="OrthoDB" id="4505928at2759"/>
<feature type="compositionally biased region" description="Polar residues" evidence="1">
    <location>
        <begin position="115"/>
        <end position="127"/>
    </location>
</feature>
<accession>A0A6A5YML3</accession>
<gene>
    <name evidence="2" type="ORF">BDV96DRAFT_263217</name>
</gene>
<evidence type="ECO:0000313" key="2">
    <source>
        <dbReference type="EMBL" id="KAF2108312.1"/>
    </source>
</evidence>
<dbReference type="PANTHER" id="PTHR42070:SF1">
    <property type="entry name" value="FILAMENT ASSOCIATED PROTEIN, PUTATIVE (AFU_ORTHOLOGUE AFUA_8G06630)-RELATED"/>
    <property type="match status" value="1"/>
</dbReference>
<evidence type="ECO:0000256" key="1">
    <source>
        <dbReference type="SAM" id="MobiDB-lite"/>
    </source>
</evidence>
<reference evidence="2" key="1">
    <citation type="journal article" date="2020" name="Stud. Mycol.">
        <title>101 Dothideomycetes genomes: a test case for predicting lifestyles and emergence of pathogens.</title>
        <authorList>
            <person name="Haridas S."/>
            <person name="Albert R."/>
            <person name="Binder M."/>
            <person name="Bloem J."/>
            <person name="Labutti K."/>
            <person name="Salamov A."/>
            <person name="Andreopoulos B."/>
            <person name="Baker S."/>
            <person name="Barry K."/>
            <person name="Bills G."/>
            <person name="Bluhm B."/>
            <person name="Cannon C."/>
            <person name="Castanera R."/>
            <person name="Culley D."/>
            <person name="Daum C."/>
            <person name="Ezra D."/>
            <person name="Gonzalez J."/>
            <person name="Henrissat B."/>
            <person name="Kuo A."/>
            <person name="Liang C."/>
            <person name="Lipzen A."/>
            <person name="Lutzoni F."/>
            <person name="Magnuson J."/>
            <person name="Mondo S."/>
            <person name="Nolan M."/>
            <person name="Ohm R."/>
            <person name="Pangilinan J."/>
            <person name="Park H.-J."/>
            <person name="Ramirez L."/>
            <person name="Alfaro M."/>
            <person name="Sun H."/>
            <person name="Tritt A."/>
            <person name="Yoshinaga Y."/>
            <person name="Zwiers L.-H."/>
            <person name="Turgeon B."/>
            <person name="Goodwin S."/>
            <person name="Spatafora J."/>
            <person name="Crous P."/>
            <person name="Grigoriev I."/>
        </authorList>
    </citation>
    <scope>NUCLEOTIDE SEQUENCE</scope>
    <source>
        <strain evidence="2">CBS 627.86</strain>
    </source>
</reference>
<dbReference type="PANTHER" id="PTHR42070">
    <property type="entry name" value="FILAMENT ASSOCIATED PROTEIN, PUTATIVE (AFU_ORTHOLOGUE AFUA_8G06630)-RELATED"/>
    <property type="match status" value="1"/>
</dbReference>
<proteinExistence type="predicted"/>
<dbReference type="Proteomes" id="UP000799770">
    <property type="component" value="Unassembled WGS sequence"/>
</dbReference>
<keyword evidence="3" id="KW-1185">Reference proteome</keyword>
<feature type="region of interest" description="Disordered" evidence="1">
    <location>
        <begin position="1"/>
        <end position="23"/>
    </location>
</feature>
<protein>
    <recommendedName>
        <fullName evidence="4">BZIP domain-containing protein</fullName>
    </recommendedName>
</protein>
<dbReference type="EMBL" id="ML977348">
    <property type="protein sequence ID" value="KAF2108312.1"/>
    <property type="molecule type" value="Genomic_DNA"/>
</dbReference>
<sequence>MTRKAQDTPSSIRIRENQQRSRARRKDLIESLQKRVHHYELNGVKATQEVQHAARRVVRENEQLRSLLALRGVSREEVDSYLRSLNHSNPVNDSHAASVKTNVLGRVNPPGTPAGLSSNAVSSTEDLLTNGTNSSLCPTKVLEHDEQAVLGERQYVNQPCDCLRLRDPSEDRPECALRHDHDPTASTPVPVNHEEVQGRKELQDFDRTGLQIHEIAVPEKDDLCPNDPDCFCPSALVVEGESPSPGLETSCEIAARIIIDMGGSRDRDLVRASLGCSSRDDCSVKNTTVLQVMGEM</sequence>
<organism evidence="2 3">
    <name type="scientific">Lophiotrema nucula</name>
    <dbReference type="NCBI Taxonomy" id="690887"/>
    <lineage>
        <taxon>Eukaryota</taxon>
        <taxon>Fungi</taxon>
        <taxon>Dikarya</taxon>
        <taxon>Ascomycota</taxon>
        <taxon>Pezizomycotina</taxon>
        <taxon>Dothideomycetes</taxon>
        <taxon>Pleosporomycetidae</taxon>
        <taxon>Pleosporales</taxon>
        <taxon>Lophiotremataceae</taxon>
        <taxon>Lophiotrema</taxon>
    </lineage>
</organism>
<name>A0A6A5YML3_9PLEO</name>
<dbReference type="CDD" id="cd14688">
    <property type="entry name" value="bZIP_YAP"/>
    <property type="match status" value="1"/>
</dbReference>
<dbReference type="AlphaFoldDB" id="A0A6A5YML3"/>
<feature type="region of interest" description="Disordered" evidence="1">
    <location>
        <begin position="103"/>
        <end position="127"/>
    </location>
</feature>